<protein>
    <submittedName>
        <fullName evidence="2">Uncharacterized protein</fullName>
    </submittedName>
</protein>
<dbReference type="AlphaFoldDB" id="A0A819W218"/>
<gene>
    <name evidence="1" type="ORF">IZO911_LOCUS23991</name>
    <name evidence="2" type="ORF">KXQ929_LOCUS35543</name>
</gene>
<name>A0A819W218_9BILA</name>
<dbReference type="Proteomes" id="UP000663860">
    <property type="component" value="Unassembled WGS sequence"/>
</dbReference>
<organism evidence="2 3">
    <name type="scientific">Adineta steineri</name>
    <dbReference type="NCBI Taxonomy" id="433720"/>
    <lineage>
        <taxon>Eukaryota</taxon>
        <taxon>Metazoa</taxon>
        <taxon>Spiralia</taxon>
        <taxon>Gnathifera</taxon>
        <taxon>Rotifera</taxon>
        <taxon>Eurotatoria</taxon>
        <taxon>Bdelloidea</taxon>
        <taxon>Adinetida</taxon>
        <taxon>Adinetidae</taxon>
        <taxon>Adineta</taxon>
    </lineage>
</organism>
<accession>A0A819W218</accession>
<evidence type="ECO:0000313" key="3">
    <source>
        <dbReference type="Proteomes" id="UP000663868"/>
    </source>
</evidence>
<sequence>MILFVNSTPTSMGNSNGCYKDQTTDGTCKVDYECYTFCKKQPALNTENLPYPFNSNILECSQINTAGLCHAFCNIGTCYCYLISYEVTALLNGIKINGISATDSVTFTGTKVAGKDISAVTLICGDPTMST</sequence>
<dbReference type="EMBL" id="CAJNOE010000283">
    <property type="protein sequence ID" value="CAF1118238.1"/>
    <property type="molecule type" value="Genomic_DNA"/>
</dbReference>
<evidence type="ECO:0000313" key="2">
    <source>
        <dbReference type="EMBL" id="CAF4119265.1"/>
    </source>
</evidence>
<proteinExistence type="predicted"/>
<evidence type="ECO:0000313" key="1">
    <source>
        <dbReference type="EMBL" id="CAF1118238.1"/>
    </source>
</evidence>
<dbReference type="EMBL" id="CAJOBB010005189">
    <property type="protein sequence ID" value="CAF4119265.1"/>
    <property type="molecule type" value="Genomic_DNA"/>
</dbReference>
<comment type="caution">
    <text evidence="2">The sequence shown here is derived from an EMBL/GenBank/DDBJ whole genome shotgun (WGS) entry which is preliminary data.</text>
</comment>
<dbReference type="Proteomes" id="UP000663868">
    <property type="component" value="Unassembled WGS sequence"/>
</dbReference>
<reference evidence="2" key="1">
    <citation type="submission" date="2021-02" db="EMBL/GenBank/DDBJ databases">
        <authorList>
            <person name="Nowell W R."/>
        </authorList>
    </citation>
    <scope>NUCLEOTIDE SEQUENCE</scope>
</reference>